<evidence type="ECO:0000256" key="6">
    <source>
        <dbReference type="ARBA" id="ARBA00022737"/>
    </source>
</evidence>
<evidence type="ECO:0000256" key="4">
    <source>
        <dbReference type="ARBA" id="ARBA00022723"/>
    </source>
</evidence>
<reference evidence="13" key="2">
    <citation type="journal article" date="2020" name="Antonie Van Leeuwenhoek">
        <title>Labilibaculum antarcticum sp. nov., a novel facultative anaerobic, psychrotorelant bacterium isolated from marine sediment of Antarctica.</title>
        <authorList>
            <person name="Watanabe M."/>
            <person name="Kojima H."/>
            <person name="Fukui M."/>
        </authorList>
    </citation>
    <scope>NUCLEOTIDE SEQUENCE [LARGE SCALE GENOMIC DNA]</scope>
    <source>
        <strain evidence="13">SPP2</strain>
    </source>
</reference>
<dbReference type="InterPro" id="IPR017900">
    <property type="entry name" value="4Fe4S_Fe_S_CS"/>
</dbReference>
<dbReference type="KEGG" id="mbas:ALGA_3906"/>
<feature type="domain" description="4Fe-4S ferredoxin-type" evidence="11">
    <location>
        <begin position="336"/>
        <end position="366"/>
    </location>
</feature>
<keyword evidence="13" id="KW-1185">Reference proteome</keyword>
<dbReference type="OrthoDB" id="9815745at2"/>
<dbReference type="RefSeq" id="WP_096432288.1">
    <property type="nucleotide sequence ID" value="NZ_AP018042.1"/>
</dbReference>
<dbReference type="InterPro" id="IPR012832">
    <property type="entry name" value="RDH"/>
</dbReference>
<evidence type="ECO:0000256" key="3">
    <source>
        <dbReference type="ARBA" id="ARBA00022485"/>
    </source>
</evidence>
<keyword evidence="6" id="KW-0677">Repeat</keyword>
<organism evidence="12 13">
    <name type="scientific">Labilibaculum antarcticum</name>
    <dbReference type="NCBI Taxonomy" id="1717717"/>
    <lineage>
        <taxon>Bacteria</taxon>
        <taxon>Pseudomonadati</taxon>
        <taxon>Bacteroidota</taxon>
        <taxon>Bacteroidia</taxon>
        <taxon>Marinilabiliales</taxon>
        <taxon>Marinifilaceae</taxon>
        <taxon>Labilibaculum</taxon>
    </lineage>
</organism>
<keyword evidence="8" id="KW-0411">Iron-sulfur</keyword>
<dbReference type="Gene3D" id="3.30.70.20">
    <property type="match status" value="1"/>
</dbReference>
<keyword evidence="2" id="KW-1003">Cell membrane</keyword>
<dbReference type="PROSITE" id="PS00198">
    <property type="entry name" value="4FE4S_FER_1"/>
    <property type="match status" value="1"/>
</dbReference>
<evidence type="ECO:0000256" key="8">
    <source>
        <dbReference type="ARBA" id="ARBA00023014"/>
    </source>
</evidence>
<dbReference type="Pfam" id="PF12838">
    <property type="entry name" value="Fer4_7"/>
    <property type="match status" value="1"/>
</dbReference>
<dbReference type="NCBIfam" id="TIGR01409">
    <property type="entry name" value="TAT_signal_seq"/>
    <property type="match status" value="1"/>
</dbReference>
<evidence type="ECO:0000256" key="2">
    <source>
        <dbReference type="ARBA" id="ARBA00022475"/>
    </source>
</evidence>
<accession>A0A1Y1CP39</accession>
<keyword evidence="3" id="KW-0004">4Fe-4S</keyword>
<evidence type="ECO:0000259" key="11">
    <source>
        <dbReference type="PROSITE" id="PS51379"/>
    </source>
</evidence>
<dbReference type="SUPFAM" id="SSF54862">
    <property type="entry name" value="4Fe-4S ferredoxins"/>
    <property type="match status" value="1"/>
</dbReference>
<dbReference type="PROSITE" id="PS51379">
    <property type="entry name" value="4FE4S_FER_2"/>
    <property type="match status" value="1"/>
</dbReference>
<dbReference type="InterPro" id="IPR017896">
    <property type="entry name" value="4Fe4S_Fe-S-bd"/>
</dbReference>
<proteinExistence type="predicted"/>
<evidence type="ECO:0000256" key="10">
    <source>
        <dbReference type="ARBA" id="ARBA00029374"/>
    </source>
</evidence>
<dbReference type="PROSITE" id="PS51318">
    <property type="entry name" value="TAT"/>
    <property type="match status" value="1"/>
</dbReference>
<comment type="subcellular location">
    <subcellularLocation>
        <location evidence="1">Cell membrane</location>
    </subcellularLocation>
</comment>
<gene>
    <name evidence="12" type="ORF">ALGA_3906</name>
</gene>
<evidence type="ECO:0000313" key="13">
    <source>
        <dbReference type="Proteomes" id="UP000218267"/>
    </source>
</evidence>
<evidence type="ECO:0000256" key="1">
    <source>
        <dbReference type="ARBA" id="ARBA00004236"/>
    </source>
</evidence>
<sequence>MTDKKTDNSSALNRRNFLKLGAAGAALGAIAIPAKAKETITKKIDEKTAGNFIKTHDEFPHEIRDDYKPHSNQDIMFTAGFWGFHPEDVDVANSGKQFGYKTFMHYEEKKGFDQLSKALNAGGWALHNNVSPLASQAISGSGILKWDQYRKKEGEFLPHHDWVNEHQYEFENKQEATNAIKRAAKLYGADLVGITKRDKRWDYSDFVDPQAIMEGRPEDSVYGWERFPFEPKSVIVVAFEMDYEAIATAPTDVQGAGAGAEYSSMTKTVYQMAVFLKQLGYQAVPCGNDTGLSIPYAIAAGLGEGSRMGNLITYKYGPRVRLAKIYTDFEFVEYDKPIEFGAMEFCKNCMRCADACPNGAITFDKEPSFEPTHENKDRSWYNAKGVKKYYMDARKCFYTWGEFGTDCGSCMASCPYNKPDFWHHRLVDKITAAMPGPVHDFMREMDQLFGYGEVGNLEKIDKFYDPKGRSYNGH</sequence>
<dbReference type="GO" id="GO:0051539">
    <property type="term" value="F:4 iron, 4 sulfur cluster binding"/>
    <property type="evidence" value="ECO:0007669"/>
    <property type="project" value="UniProtKB-KW"/>
</dbReference>
<keyword evidence="7" id="KW-0408">Iron</keyword>
<dbReference type="AlphaFoldDB" id="A0A1Y1CP39"/>
<dbReference type="InterPro" id="IPR006311">
    <property type="entry name" value="TAT_signal"/>
</dbReference>
<comment type="cofactor">
    <cofactor evidence="10">
        <name>corrinoid</name>
        <dbReference type="ChEBI" id="CHEBI:33913"/>
    </cofactor>
</comment>
<reference evidence="12 13" key="1">
    <citation type="journal article" date="2018" name="Mar. Genomics">
        <title>Complete genome sequence of Marinifilaceae bacterium strain SPP2, isolated from the Antarctic marine sediment.</title>
        <authorList>
            <person name="Watanabe M."/>
            <person name="Kojima H."/>
            <person name="Fukui M."/>
        </authorList>
    </citation>
    <scope>NUCLEOTIDE SEQUENCE [LARGE SCALE GENOMIC DNA]</scope>
    <source>
        <strain evidence="12 13">SPP2</strain>
    </source>
</reference>
<dbReference type="Proteomes" id="UP000218267">
    <property type="component" value="Chromosome"/>
</dbReference>
<evidence type="ECO:0000256" key="9">
    <source>
        <dbReference type="ARBA" id="ARBA00023136"/>
    </source>
</evidence>
<keyword evidence="5" id="KW-0732">Signal</keyword>
<dbReference type="GO" id="GO:0046872">
    <property type="term" value="F:metal ion binding"/>
    <property type="evidence" value="ECO:0007669"/>
    <property type="project" value="UniProtKB-KW"/>
</dbReference>
<name>A0A1Y1CP39_9BACT</name>
<evidence type="ECO:0000256" key="5">
    <source>
        <dbReference type="ARBA" id="ARBA00022729"/>
    </source>
</evidence>
<dbReference type="PANTHER" id="PTHR42827:SF1">
    <property type="entry name" value="IRON-SULFUR CLUSTER-BINDING PROTEIN"/>
    <property type="match status" value="1"/>
</dbReference>
<dbReference type="GO" id="GO:0005886">
    <property type="term" value="C:plasma membrane"/>
    <property type="evidence" value="ECO:0007669"/>
    <property type="project" value="UniProtKB-SubCell"/>
</dbReference>
<protein>
    <submittedName>
        <fullName evidence="12">Reductive dehalogenase</fullName>
    </submittedName>
</protein>
<keyword evidence="9" id="KW-0472">Membrane</keyword>
<dbReference type="EMBL" id="AP018042">
    <property type="protein sequence ID" value="BAX82198.1"/>
    <property type="molecule type" value="Genomic_DNA"/>
</dbReference>
<evidence type="ECO:0000256" key="7">
    <source>
        <dbReference type="ARBA" id="ARBA00023004"/>
    </source>
</evidence>
<dbReference type="InterPro" id="IPR019546">
    <property type="entry name" value="TAT_signal_bac_arc"/>
</dbReference>
<dbReference type="PANTHER" id="PTHR42827">
    <property type="entry name" value="IRON-SULFUR CLUSTER-BINDING PROTEIN-RELATED"/>
    <property type="match status" value="1"/>
</dbReference>
<keyword evidence="4" id="KW-0479">Metal-binding</keyword>
<evidence type="ECO:0000313" key="12">
    <source>
        <dbReference type="EMBL" id="BAX82198.1"/>
    </source>
</evidence>
<dbReference type="NCBIfam" id="TIGR02486">
    <property type="entry name" value="RDH"/>
    <property type="match status" value="1"/>
</dbReference>